<evidence type="ECO:0000313" key="2">
    <source>
        <dbReference type="EMBL" id="NKY35732.1"/>
    </source>
</evidence>
<evidence type="ECO:0000313" key="3">
    <source>
        <dbReference type="Proteomes" id="UP000565715"/>
    </source>
</evidence>
<dbReference type="PANTHER" id="PTHR40254:SF1">
    <property type="entry name" value="BLR0577 PROTEIN"/>
    <property type="match status" value="1"/>
</dbReference>
<dbReference type="RefSeq" id="WP_068048142.1">
    <property type="nucleotide sequence ID" value="NZ_JAAXOO010000005.1"/>
</dbReference>
<comment type="caution">
    <text evidence="2">The sequence shown here is derived from an EMBL/GenBank/DDBJ whole genome shotgun (WGS) entry which is preliminary data.</text>
</comment>
<keyword evidence="3" id="KW-1185">Reference proteome</keyword>
<feature type="domain" description="FAD-dependent urate hydroxylase HpyO/Asp monooxygenase CreE-like FAD/NAD(P)-binding" evidence="1">
    <location>
        <begin position="5"/>
        <end position="160"/>
    </location>
</feature>
<reference evidence="2 3" key="1">
    <citation type="submission" date="2020-04" db="EMBL/GenBank/DDBJ databases">
        <title>MicrobeNet Type strains.</title>
        <authorList>
            <person name="Nicholson A.C."/>
        </authorList>
    </citation>
    <scope>NUCLEOTIDE SEQUENCE [LARGE SCALE GENOMIC DNA]</scope>
    <source>
        <strain evidence="2 3">DSM 45078</strain>
    </source>
</reference>
<dbReference type="AlphaFoldDB" id="A0A846XIC2"/>
<dbReference type="Pfam" id="PF13454">
    <property type="entry name" value="NAD_binding_9"/>
    <property type="match status" value="1"/>
</dbReference>
<dbReference type="PANTHER" id="PTHR40254">
    <property type="entry name" value="BLR0577 PROTEIN"/>
    <property type="match status" value="1"/>
</dbReference>
<gene>
    <name evidence="2" type="ORF">HGA13_22035</name>
</gene>
<protein>
    <submittedName>
        <fullName evidence="2">FAD-dependent oxidoreductase</fullName>
    </submittedName>
</protein>
<accession>A0A846XIC2</accession>
<dbReference type="Proteomes" id="UP000565715">
    <property type="component" value="Unassembled WGS sequence"/>
</dbReference>
<dbReference type="Gene3D" id="3.50.50.60">
    <property type="entry name" value="FAD/NAD(P)-binding domain"/>
    <property type="match status" value="1"/>
</dbReference>
<dbReference type="InterPro" id="IPR036188">
    <property type="entry name" value="FAD/NAD-bd_sf"/>
</dbReference>
<dbReference type="EMBL" id="JAAXOO010000005">
    <property type="protein sequence ID" value="NKY35732.1"/>
    <property type="molecule type" value="Genomic_DNA"/>
</dbReference>
<dbReference type="InterPro" id="IPR038732">
    <property type="entry name" value="HpyO/CreE_NAD-binding"/>
</dbReference>
<organism evidence="2 3">
    <name type="scientific">Nocardia speluncae</name>
    <dbReference type="NCBI Taxonomy" id="419477"/>
    <lineage>
        <taxon>Bacteria</taxon>
        <taxon>Bacillati</taxon>
        <taxon>Actinomycetota</taxon>
        <taxon>Actinomycetes</taxon>
        <taxon>Mycobacteriales</taxon>
        <taxon>Nocardiaceae</taxon>
        <taxon>Nocardia</taxon>
    </lineage>
</organism>
<dbReference type="SUPFAM" id="SSF51905">
    <property type="entry name" value="FAD/NAD(P)-binding domain"/>
    <property type="match status" value="2"/>
</dbReference>
<dbReference type="InterPro" id="IPR052189">
    <property type="entry name" value="L-asp_N-monooxygenase_NS-form"/>
</dbReference>
<evidence type="ECO:0000259" key="1">
    <source>
        <dbReference type="Pfam" id="PF13454"/>
    </source>
</evidence>
<proteinExistence type="predicted"/>
<name>A0A846XIC2_9NOCA</name>
<sequence>MRIGLVGAGAAGVGLLDALAATEGRPDSIMVFDGSPAVWRGRPYQPDVEAVRVNAPPVIMSIRAADPTHYQRWLESHTDAAGYRDEALGQILVPRARYGEYLEDTARAAIDALRSADWQVSVVNSRVTGFTRRAEDGGALLHTEGGARVPVDRAVLAVGNGRPHDHYGLTGAPGYVNEPYPMARTLADIEPGAHVAVIGSGLTAVDSAATLAAKGHTGPISFVSRSGTLPSVQKRPARLELRHLTPAAVLAAATSGALTFDHLAGLMRAELAGLGQDFDTFAAEILATESEPPVDRLRRQLAEVESPHHGSRLLTMAIRVAGPLAWQLLPESDRSMLRDRHFRTINGLSSPMVPHNAKIILRLLDSGQLRLRPGVTEIEARPSGGFTIVDGRRWTADVVVNAVNPTAYTTPADTEPLINALLAAGAAELHPTGGLTVDRDTRATSIHGHPDPTWHVLGNLAADSMFIATNPPGLAAEANRLARILAA</sequence>